<proteinExistence type="predicted"/>
<name>D3AEJ9_9FIRM</name>
<reference evidence="1 2" key="1">
    <citation type="submission" date="2010-01" db="EMBL/GenBank/DDBJ databases">
        <authorList>
            <person name="Weinstock G."/>
            <person name="Sodergren E."/>
            <person name="Clifton S."/>
            <person name="Fulton L."/>
            <person name="Fulton B."/>
            <person name="Courtney L."/>
            <person name="Fronick C."/>
            <person name="Harrison M."/>
            <person name="Strong C."/>
            <person name="Farmer C."/>
            <person name="Delahaunty K."/>
            <person name="Markovic C."/>
            <person name="Hall O."/>
            <person name="Minx P."/>
            <person name="Tomlinson C."/>
            <person name="Mitreva M."/>
            <person name="Nelson J."/>
            <person name="Hou S."/>
            <person name="Wollam A."/>
            <person name="Pepin K.H."/>
            <person name="Johnson M."/>
            <person name="Bhonagiri V."/>
            <person name="Nash W.E."/>
            <person name="Warren W."/>
            <person name="Chinwalla A."/>
            <person name="Mardis E.R."/>
            <person name="Wilson R.K."/>
        </authorList>
    </citation>
    <scope>NUCLEOTIDE SEQUENCE [LARGE SCALE GENOMIC DNA]</scope>
    <source>
        <strain evidence="1 2">DSM 13479</strain>
    </source>
</reference>
<organism evidence="1 2">
    <name type="scientific">Hungatella hathewayi DSM 13479</name>
    <dbReference type="NCBI Taxonomy" id="566550"/>
    <lineage>
        <taxon>Bacteria</taxon>
        <taxon>Bacillati</taxon>
        <taxon>Bacillota</taxon>
        <taxon>Clostridia</taxon>
        <taxon>Lachnospirales</taxon>
        <taxon>Lachnospiraceae</taxon>
        <taxon>Hungatella</taxon>
    </lineage>
</organism>
<sequence length="56" mass="6567">MYLRMRSFIWVWGECPTAMGRQRRSMAVHCGCIILITSQLPLPNPHFSFLKEQKPC</sequence>
<dbReference type="Proteomes" id="UP000004968">
    <property type="component" value="Unassembled WGS sequence"/>
</dbReference>
<accession>D3AEJ9</accession>
<protein>
    <submittedName>
        <fullName evidence="1">Uncharacterized protein</fullName>
    </submittedName>
</protein>
<evidence type="ECO:0000313" key="1">
    <source>
        <dbReference type="EMBL" id="EFC99773.1"/>
    </source>
</evidence>
<dbReference type="EMBL" id="ACIO01000152">
    <property type="protein sequence ID" value="EFC99773.1"/>
    <property type="molecule type" value="Genomic_DNA"/>
</dbReference>
<dbReference type="HOGENOM" id="CLU_3008141_0_0_9"/>
<evidence type="ECO:0000313" key="2">
    <source>
        <dbReference type="Proteomes" id="UP000004968"/>
    </source>
</evidence>
<comment type="caution">
    <text evidence="1">The sequence shown here is derived from an EMBL/GenBank/DDBJ whole genome shotgun (WGS) entry which is preliminary data.</text>
</comment>
<dbReference type="AlphaFoldDB" id="D3AEJ9"/>
<gene>
    <name evidence="1" type="ORF">CLOSTHATH_02033</name>
</gene>